<comment type="similarity">
    <text evidence="2 5">Belongs to the glycosyl hydrolase 43 family.</text>
</comment>
<proteinExistence type="inferred from homology"/>
<feature type="domain" description="Extracellular endo-alpha-(1-&gt;5)-L-arabinanase C-terminal" evidence="7">
    <location>
        <begin position="393"/>
        <end position="496"/>
    </location>
</feature>
<dbReference type="InterPro" id="IPR032291">
    <property type="entry name" value="Abn2_C"/>
</dbReference>
<dbReference type="InterPro" id="IPR050727">
    <property type="entry name" value="GH43_arabinanases"/>
</dbReference>
<evidence type="ECO:0000256" key="5">
    <source>
        <dbReference type="RuleBase" id="RU361187"/>
    </source>
</evidence>
<dbReference type="Pfam" id="PF04616">
    <property type="entry name" value="Glyco_hydro_43"/>
    <property type="match status" value="1"/>
</dbReference>
<name>A0ABV5B3G0_9BACL</name>
<keyword evidence="6" id="KW-0732">Signal</keyword>
<evidence type="ECO:0000256" key="4">
    <source>
        <dbReference type="ARBA" id="ARBA00023295"/>
    </source>
</evidence>
<reference evidence="8 9" key="1">
    <citation type="submission" date="2024-09" db="EMBL/GenBank/DDBJ databases">
        <authorList>
            <person name="Ruan L."/>
        </authorList>
    </citation>
    <scope>NUCLEOTIDE SEQUENCE [LARGE SCALE GENOMIC DNA]</scope>
    <source>
        <strain evidence="8 9">D33</strain>
    </source>
</reference>
<dbReference type="PANTHER" id="PTHR43301:SF3">
    <property type="entry name" value="ARABINAN ENDO-1,5-ALPHA-L-ARABINOSIDASE A-RELATED"/>
    <property type="match status" value="1"/>
</dbReference>
<keyword evidence="9" id="KW-1185">Reference proteome</keyword>
<dbReference type="EMBL" id="JBHILM010000003">
    <property type="protein sequence ID" value="MFB5680065.1"/>
    <property type="molecule type" value="Genomic_DNA"/>
</dbReference>
<feature type="chain" id="PRO_5047223418" evidence="6">
    <location>
        <begin position="30"/>
        <end position="502"/>
    </location>
</feature>
<sequence length="502" mass="54437">MKQSKKTALVLLSCLTAAGSSIVNGTAAASPAAQTGADSSLTIESVVNKTDTIPSFSEVTVHDPSVIKSGDSFYVFGSHLASAKTQDLMHWQQISTVVDNNNPLIPNVFEELGETFEWAQSNTLWAADVIQLADGKYYMYYNACKGDSPRSAMGIAVADRPEGPYKDTGIILKSGMWDDISEDGTIYDATIHPNVVDPDVFFDKNGKLWMVYGSYSGGIFIMEMDPQTGKPLPGQGYGKKLLGGNHSRIEAPYIVYNPQTDYYYLYLSFGGLDAVGGYNIRVARSKSPDGPYVDSAGKDMINAKGADGTFFDDAAIAPYGAKLIGNFKFTALAGEKYTEQGYVSPGHNSVYVDPKSGETFIFFHTRFPGRGEEHQVRVHRVMMNEDGWPVIAPHRYAGETETSVQPKEIAGVYKYVNHGRDISADIKSATAIELNKNGTVTGTVSGTWNKNGKNNVTLTLNGTAYKGKFLRQWDSGAQSYVMTFSALSGDGTAIWGSHALSK</sequence>
<keyword evidence="4 5" id="KW-0326">Glycosidase</keyword>
<dbReference type="GO" id="GO:0016787">
    <property type="term" value="F:hydrolase activity"/>
    <property type="evidence" value="ECO:0007669"/>
    <property type="project" value="UniProtKB-KW"/>
</dbReference>
<evidence type="ECO:0000259" key="7">
    <source>
        <dbReference type="Pfam" id="PF16369"/>
    </source>
</evidence>
<evidence type="ECO:0000256" key="2">
    <source>
        <dbReference type="ARBA" id="ARBA00009865"/>
    </source>
</evidence>
<comment type="caution">
    <text evidence="8">The sequence shown here is derived from an EMBL/GenBank/DDBJ whole genome shotgun (WGS) entry which is preliminary data.</text>
</comment>
<gene>
    <name evidence="8" type="ORF">ACE3NQ_03900</name>
</gene>
<dbReference type="Gene3D" id="2.40.128.10">
    <property type="match status" value="1"/>
</dbReference>
<protein>
    <submittedName>
        <fullName evidence="8">Glycoside hydrolase family 43 protein</fullName>
    </submittedName>
</protein>
<evidence type="ECO:0000313" key="8">
    <source>
        <dbReference type="EMBL" id="MFB5680065.1"/>
    </source>
</evidence>
<dbReference type="Gene3D" id="2.115.10.20">
    <property type="entry name" value="Glycosyl hydrolase domain, family 43"/>
    <property type="match status" value="1"/>
</dbReference>
<evidence type="ECO:0000256" key="3">
    <source>
        <dbReference type="ARBA" id="ARBA00022801"/>
    </source>
</evidence>
<dbReference type="SUPFAM" id="SSF75005">
    <property type="entry name" value="Arabinanase/levansucrase/invertase"/>
    <property type="match status" value="1"/>
</dbReference>
<evidence type="ECO:0000256" key="6">
    <source>
        <dbReference type="SAM" id="SignalP"/>
    </source>
</evidence>
<comment type="pathway">
    <text evidence="1">Glycan metabolism; L-arabinan degradation.</text>
</comment>
<dbReference type="CDD" id="cd18832">
    <property type="entry name" value="GH43_GsAbnA-like"/>
    <property type="match status" value="1"/>
</dbReference>
<dbReference type="Pfam" id="PF16369">
    <property type="entry name" value="GH43_C"/>
    <property type="match status" value="1"/>
</dbReference>
<feature type="signal peptide" evidence="6">
    <location>
        <begin position="1"/>
        <end position="29"/>
    </location>
</feature>
<dbReference type="Proteomes" id="UP001580407">
    <property type="component" value="Unassembled WGS sequence"/>
</dbReference>
<dbReference type="InterPro" id="IPR006710">
    <property type="entry name" value="Glyco_hydro_43"/>
</dbReference>
<dbReference type="PANTHER" id="PTHR43301">
    <property type="entry name" value="ARABINAN ENDO-1,5-ALPHA-L-ARABINOSIDASE"/>
    <property type="match status" value="1"/>
</dbReference>
<evidence type="ECO:0000256" key="1">
    <source>
        <dbReference type="ARBA" id="ARBA00004834"/>
    </source>
</evidence>
<organism evidence="8 9">
    <name type="scientific">Paenibacillus terreus</name>
    <dbReference type="NCBI Taxonomy" id="1387834"/>
    <lineage>
        <taxon>Bacteria</taxon>
        <taxon>Bacillati</taxon>
        <taxon>Bacillota</taxon>
        <taxon>Bacilli</taxon>
        <taxon>Bacillales</taxon>
        <taxon>Paenibacillaceae</taxon>
        <taxon>Paenibacillus</taxon>
    </lineage>
</organism>
<keyword evidence="3 5" id="KW-0378">Hydrolase</keyword>
<evidence type="ECO:0000313" key="9">
    <source>
        <dbReference type="Proteomes" id="UP001580407"/>
    </source>
</evidence>
<accession>A0ABV5B3G0</accession>
<dbReference type="RefSeq" id="WP_375523891.1">
    <property type="nucleotide sequence ID" value="NZ_JBHILM010000003.1"/>
</dbReference>
<dbReference type="InterPro" id="IPR023296">
    <property type="entry name" value="Glyco_hydro_beta-prop_sf"/>
</dbReference>